<keyword evidence="1" id="KW-0472">Membrane</keyword>
<dbReference type="EMBL" id="WISB01000217">
    <property type="protein sequence ID" value="MQW73601.1"/>
    <property type="molecule type" value="Genomic_DNA"/>
</dbReference>
<name>A0A6G1WVA1_9HYPH</name>
<organism evidence="2">
    <name type="scientific">Sinorhizobium medicae</name>
    <dbReference type="NCBI Taxonomy" id="110321"/>
    <lineage>
        <taxon>Bacteria</taxon>
        <taxon>Pseudomonadati</taxon>
        <taxon>Pseudomonadota</taxon>
        <taxon>Alphaproteobacteria</taxon>
        <taxon>Hyphomicrobiales</taxon>
        <taxon>Rhizobiaceae</taxon>
        <taxon>Sinorhizobium/Ensifer group</taxon>
        <taxon>Sinorhizobium</taxon>
    </lineage>
</organism>
<keyword evidence="1" id="KW-0812">Transmembrane</keyword>
<dbReference type="RefSeq" id="WP_153414344.1">
    <property type="nucleotide sequence ID" value="NZ_WISB01000217.1"/>
</dbReference>
<evidence type="ECO:0000313" key="2">
    <source>
        <dbReference type="EMBL" id="MQW73601.1"/>
    </source>
</evidence>
<keyword evidence="1" id="KW-1133">Transmembrane helix</keyword>
<gene>
    <name evidence="2" type="ORF">GHJ91_32300</name>
</gene>
<evidence type="ECO:0008006" key="3">
    <source>
        <dbReference type="Google" id="ProtNLM"/>
    </source>
</evidence>
<reference evidence="2" key="1">
    <citation type="journal article" date="2013" name="Genome Biol.">
        <title>Comparative genomics of the core and accessory genomes of 48 Sinorhizobium strains comprising five genospecies.</title>
        <authorList>
            <person name="Sugawara M."/>
            <person name="Epstein B."/>
            <person name="Badgley B.D."/>
            <person name="Unno T."/>
            <person name="Xu L."/>
            <person name="Reese J."/>
            <person name="Gyaneshwar P."/>
            <person name="Denny R."/>
            <person name="Mudge J."/>
            <person name="Bharti A.K."/>
            <person name="Farmer A.D."/>
            <person name="May G.D."/>
            <person name="Woodward J.E."/>
            <person name="Medigue C."/>
            <person name="Vallenet D."/>
            <person name="Lajus A."/>
            <person name="Rouy Z."/>
            <person name="Martinez-Vaz B."/>
            <person name="Tiffin P."/>
            <person name="Young N.D."/>
            <person name="Sadowsky M.J."/>
        </authorList>
    </citation>
    <scope>NUCLEOTIDE SEQUENCE</scope>
    <source>
        <strain evidence="2">M1</strain>
    </source>
</reference>
<dbReference type="AlphaFoldDB" id="A0A6G1WVA1"/>
<accession>A0A6G1WVA1</accession>
<comment type="caution">
    <text evidence="2">The sequence shown here is derived from an EMBL/GenBank/DDBJ whole genome shotgun (WGS) entry which is preliminary data.</text>
</comment>
<proteinExistence type="predicted"/>
<evidence type="ECO:0000256" key="1">
    <source>
        <dbReference type="SAM" id="Phobius"/>
    </source>
</evidence>
<sequence>MHGDTGIGTAKLPTMKPEIALWGWGTVKRDGQVIAAVAPVHVMVSSGDRPMPGIMLEVDTEDKTLTAEPDGYIHVMWPKVEQLQMPTAQTQTRMIVGWIAMIGIAGLFGWLAYSETGRRTDLT</sequence>
<feature type="transmembrane region" description="Helical" evidence="1">
    <location>
        <begin position="95"/>
        <end position="113"/>
    </location>
</feature>
<protein>
    <recommendedName>
        <fullName evidence="3">Transmembrane protein</fullName>
    </recommendedName>
</protein>